<protein>
    <submittedName>
        <fullName evidence="2">Very-short-patch-repair endonuclease</fullName>
    </submittedName>
</protein>
<feature type="domain" description="DUF559" evidence="1">
    <location>
        <begin position="57"/>
        <end position="162"/>
    </location>
</feature>
<dbReference type="SUPFAM" id="SSF52980">
    <property type="entry name" value="Restriction endonuclease-like"/>
    <property type="match status" value="1"/>
</dbReference>
<keyword evidence="2" id="KW-0540">Nuclease</keyword>
<organism evidence="2 3">
    <name type="scientific">Lacibacter cauensis</name>
    <dbReference type="NCBI Taxonomy" id="510947"/>
    <lineage>
        <taxon>Bacteria</taxon>
        <taxon>Pseudomonadati</taxon>
        <taxon>Bacteroidota</taxon>
        <taxon>Chitinophagia</taxon>
        <taxon>Chitinophagales</taxon>
        <taxon>Chitinophagaceae</taxon>
        <taxon>Lacibacter</taxon>
    </lineage>
</organism>
<dbReference type="Gene3D" id="3.40.960.10">
    <property type="entry name" value="VSR Endonuclease"/>
    <property type="match status" value="1"/>
</dbReference>
<dbReference type="Proteomes" id="UP000316167">
    <property type="component" value="Unassembled WGS sequence"/>
</dbReference>
<dbReference type="InterPro" id="IPR007569">
    <property type="entry name" value="DUF559"/>
</dbReference>
<evidence type="ECO:0000313" key="3">
    <source>
        <dbReference type="Proteomes" id="UP000316167"/>
    </source>
</evidence>
<comment type="caution">
    <text evidence="2">The sequence shown here is derived from an EMBL/GenBank/DDBJ whole genome shotgun (WGS) entry which is preliminary data.</text>
</comment>
<dbReference type="Pfam" id="PF04480">
    <property type="entry name" value="DUF559"/>
    <property type="match status" value="1"/>
</dbReference>
<evidence type="ECO:0000259" key="1">
    <source>
        <dbReference type="Pfam" id="PF04480"/>
    </source>
</evidence>
<dbReference type="PANTHER" id="PTHR38590:SF1">
    <property type="entry name" value="BLL0828 PROTEIN"/>
    <property type="match status" value="1"/>
</dbReference>
<dbReference type="EMBL" id="VLLE01000006">
    <property type="protein sequence ID" value="TWI79401.1"/>
    <property type="molecule type" value="Genomic_DNA"/>
</dbReference>
<dbReference type="CDD" id="cd01038">
    <property type="entry name" value="Endonuclease_DUF559"/>
    <property type="match status" value="1"/>
</dbReference>
<name>A0A562SDP1_9BACT</name>
<accession>A0A562SDP1</accession>
<gene>
    <name evidence="2" type="ORF">IQ13_3805</name>
</gene>
<sequence>MGLTDQPLENLNFSFHLYTTFKLSIPSWEGPQYVTQKPNRKGWVIMKRTIIPYTQQALTNAKCLRKNMTYSEVKLWIELRNRNMMGYDFDRQKPMLNYIVDFYCKDLMLAIEVDGVTHEDEHVTIKDPIRQEEIEAYGISFLRINALDVVRDMKNTLRTIENWIMDFEEKNGVNEFVKRKRALLEKLENPPPPLPGGDNPADD</sequence>
<dbReference type="InterPro" id="IPR047216">
    <property type="entry name" value="Endonuclease_DUF559_bact"/>
</dbReference>
<dbReference type="InterPro" id="IPR011335">
    <property type="entry name" value="Restrct_endonuc-II-like"/>
</dbReference>
<keyword evidence="3" id="KW-1185">Reference proteome</keyword>
<keyword evidence="2" id="KW-0378">Hydrolase</keyword>
<reference evidence="2 3" key="1">
    <citation type="journal article" date="2015" name="Stand. Genomic Sci.">
        <title>Genomic Encyclopedia of Bacterial and Archaeal Type Strains, Phase III: the genomes of soil and plant-associated and newly described type strains.</title>
        <authorList>
            <person name="Whitman W.B."/>
            <person name="Woyke T."/>
            <person name="Klenk H.P."/>
            <person name="Zhou Y."/>
            <person name="Lilburn T.G."/>
            <person name="Beck B.J."/>
            <person name="De Vos P."/>
            <person name="Vandamme P."/>
            <person name="Eisen J.A."/>
            <person name="Garrity G."/>
            <person name="Hugenholtz P."/>
            <person name="Kyrpides N.C."/>
        </authorList>
    </citation>
    <scope>NUCLEOTIDE SEQUENCE [LARGE SCALE GENOMIC DNA]</scope>
    <source>
        <strain evidence="2 3">CGMCC 1.7271</strain>
    </source>
</reference>
<dbReference type="AlphaFoldDB" id="A0A562SDP1"/>
<dbReference type="GO" id="GO:0004519">
    <property type="term" value="F:endonuclease activity"/>
    <property type="evidence" value="ECO:0007669"/>
    <property type="project" value="UniProtKB-KW"/>
</dbReference>
<dbReference type="PANTHER" id="PTHR38590">
    <property type="entry name" value="BLL0828 PROTEIN"/>
    <property type="match status" value="1"/>
</dbReference>
<evidence type="ECO:0000313" key="2">
    <source>
        <dbReference type="EMBL" id="TWI79401.1"/>
    </source>
</evidence>
<proteinExistence type="predicted"/>
<keyword evidence="2" id="KW-0255">Endonuclease</keyword>